<evidence type="ECO:0000256" key="2">
    <source>
        <dbReference type="ARBA" id="ARBA00022741"/>
    </source>
</evidence>
<feature type="domain" description="ABC transporter" evidence="4">
    <location>
        <begin position="20"/>
        <end position="257"/>
    </location>
</feature>
<reference evidence="5 6" key="1">
    <citation type="submission" date="2024-09" db="EMBL/GenBank/DDBJ databases">
        <authorList>
            <person name="Sun Q."/>
            <person name="Mori K."/>
        </authorList>
    </citation>
    <scope>NUCLEOTIDE SEQUENCE [LARGE SCALE GENOMIC DNA]</scope>
    <source>
        <strain evidence="5 6">NCAIM B.02604</strain>
    </source>
</reference>
<comment type="caution">
    <text evidence="5">The sequence shown here is derived from an EMBL/GenBank/DDBJ whole genome shotgun (WGS) entry which is preliminary data.</text>
</comment>
<organism evidence="5 6">
    <name type="scientific">Micrococcoides hystricis</name>
    <dbReference type="NCBI Taxonomy" id="1572761"/>
    <lineage>
        <taxon>Bacteria</taxon>
        <taxon>Bacillati</taxon>
        <taxon>Actinomycetota</taxon>
        <taxon>Actinomycetes</taxon>
        <taxon>Micrococcales</taxon>
        <taxon>Micrococcaceae</taxon>
        <taxon>Micrococcoides</taxon>
    </lineage>
</organism>
<dbReference type="Pfam" id="PF00005">
    <property type="entry name" value="ABC_tran"/>
    <property type="match status" value="1"/>
</dbReference>
<dbReference type="Gene3D" id="3.40.50.300">
    <property type="entry name" value="P-loop containing nucleotide triphosphate hydrolases"/>
    <property type="match status" value="1"/>
</dbReference>
<dbReference type="InterPro" id="IPR027417">
    <property type="entry name" value="P-loop_NTPase"/>
</dbReference>
<keyword evidence="2" id="KW-0547">Nucleotide-binding</keyword>
<dbReference type="InterPro" id="IPR003593">
    <property type="entry name" value="AAA+_ATPase"/>
</dbReference>
<dbReference type="InterPro" id="IPR017911">
    <property type="entry name" value="MacB-like_ATP-bd"/>
</dbReference>
<keyword evidence="6" id="KW-1185">Reference proteome</keyword>
<evidence type="ECO:0000259" key="4">
    <source>
        <dbReference type="PROSITE" id="PS50893"/>
    </source>
</evidence>
<dbReference type="EMBL" id="JBHLUB010000031">
    <property type="protein sequence ID" value="MFC0582648.1"/>
    <property type="molecule type" value="Genomic_DNA"/>
</dbReference>
<sequence length="262" mass="27804">MTTSPAPNAPYPPTHKPPAIEAVGLTKTYGSGETLVHALNGVNLTIPAGKFVAIMGPSGSGKSTLLHCLAGLDRADQGGVRVGGMELTTLNDNQLTKLRREHIGFVFQAFNLVPTLTAAENIQLPFALAGKKVDQGWYQNVVHNLGLAERLSHKPSQLSGGQQQRVAIARALLTRPAVLFGDEPTGNLDTVTSAEVLRLLRTSVDQLNQTVVMVTHDPVAAGYADQVVLLADGQIAGILQHPTIEQITQRLTALREGAVNHA</sequence>
<evidence type="ECO:0000313" key="5">
    <source>
        <dbReference type="EMBL" id="MFC0582648.1"/>
    </source>
</evidence>
<evidence type="ECO:0000256" key="3">
    <source>
        <dbReference type="ARBA" id="ARBA00022840"/>
    </source>
</evidence>
<dbReference type="InterPro" id="IPR015854">
    <property type="entry name" value="ABC_transpr_LolD-like"/>
</dbReference>
<proteinExistence type="predicted"/>
<dbReference type="Proteomes" id="UP001589862">
    <property type="component" value="Unassembled WGS sequence"/>
</dbReference>
<dbReference type="GO" id="GO:0005524">
    <property type="term" value="F:ATP binding"/>
    <property type="evidence" value="ECO:0007669"/>
    <property type="project" value="UniProtKB-KW"/>
</dbReference>
<keyword evidence="3 5" id="KW-0067">ATP-binding</keyword>
<keyword evidence="1" id="KW-0813">Transport</keyword>
<evidence type="ECO:0000313" key="6">
    <source>
        <dbReference type="Proteomes" id="UP001589862"/>
    </source>
</evidence>
<dbReference type="SMART" id="SM00382">
    <property type="entry name" value="AAA"/>
    <property type="match status" value="1"/>
</dbReference>
<evidence type="ECO:0000256" key="1">
    <source>
        <dbReference type="ARBA" id="ARBA00022448"/>
    </source>
</evidence>
<dbReference type="RefSeq" id="WP_377459961.1">
    <property type="nucleotide sequence ID" value="NZ_JBHLUB010000031.1"/>
</dbReference>
<dbReference type="PROSITE" id="PS50893">
    <property type="entry name" value="ABC_TRANSPORTER_2"/>
    <property type="match status" value="1"/>
</dbReference>
<dbReference type="SUPFAM" id="SSF52540">
    <property type="entry name" value="P-loop containing nucleoside triphosphate hydrolases"/>
    <property type="match status" value="1"/>
</dbReference>
<accession>A0ABV6PCS9</accession>
<protein>
    <submittedName>
        <fullName evidence="5">ABC transporter ATP-binding protein</fullName>
    </submittedName>
</protein>
<gene>
    <name evidence="5" type="ORF">ACFFFR_09700</name>
</gene>
<name>A0ABV6PCS9_9MICC</name>
<dbReference type="PANTHER" id="PTHR24220:SF685">
    <property type="entry name" value="ABC TRANSPORTER RELATED"/>
    <property type="match status" value="1"/>
</dbReference>
<dbReference type="PROSITE" id="PS00211">
    <property type="entry name" value="ABC_TRANSPORTER_1"/>
    <property type="match status" value="1"/>
</dbReference>
<dbReference type="CDD" id="cd03255">
    <property type="entry name" value="ABC_MJ0796_LolCDE_FtsE"/>
    <property type="match status" value="1"/>
</dbReference>
<dbReference type="InterPro" id="IPR003439">
    <property type="entry name" value="ABC_transporter-like_ATP-bd"/>
</dbReference>
<dbReference type="PANTHER" id="PTHR24220">
    <property type="entry name" value="IMPORT ATP-BINDING PROTEIN"/>
    <property type="match status" value="1"/>
</dbReference>
<dbReference type="InterPro" id="IPR017871">
    <property type="entry name" value="ABC_transporter-like_CS"/>
</dbReference>